<evidence type="ECO:0000256" key="3">
    <source>
        <dbReference type="ARBA" id="ARBA00008281"/>
    </source>
</evidence>
<feature type="transmembrane region" description="Helical" evidence="10">
    <location>
        <begin position="25"/>
        <end position="45"/>
    </location>
</feature>
<dbReference type="Proteomes" id="UP000422232">
    <property type="component" value="Chromosome"/>
</dbReference>
<keyword evidence="7 10" id="KW-0283">Flagellar rotation</keyword>
<keyword evidence="5 10" id="KW-0145">Chemotaxis</keyword>
<evidence type="ECO:0000256" key="6">
    <source>
        <dbReference type="ARBA" id="ARBA00022692"/>
    </source>
</evidence>
<reference evidence="11 12" key="1">
    <citation type="submission" date="2019-04" db="EMBL/GenBank/DDBJ databases">
        <title>Complete genome sequencing of Piscirickettsia salmonis strain Psal-009.</title>
        <authorList>
            <person name="Schober I."/>
            <person name="Bunk B."/>
            <person name="Sproer C."/>
            <person name="Carril G.P."/>
            <person name="Riedel T."/>
            <person name="Flores-Herrera P.A."/>
            <person name="Nourdin-Galindo G."/>
            <person name="Marshall S.H."/>
            <person name="Overmann J."/>
        </authorList>
    </citation>
    <scope>NUCLEOTIDE SEQUENCE [LARGE SCALE GENOMIC DNA]</scope>
    <source>
        <strain evidence="11 12">Psal-009</strain>
    </source>
</reference>
<dbReference type="InterPro" id="IPR005503">
    <property type="entry name" value="FliL"/>
</dbReference>
<comment type="similarity">
    <text evidence="3 10">Belongs to the FliL family.</text>
</comment>
<keyword evidence="11" id="KW-0282">Flagellum</keyword>
<dbReference type="GO" id="GO:0005886">
    <property type="term" value="C:plasma membrane"/>
    <property type="evidence" value="ECO:0007669"/>
    <property type="project" value="UniProtKB-SubCell"/>
</dbReference>
<accession>A0A9Q5YHY8</accession>
<sequence length="152" mass="17401">MLLQYYSAQCVYYIFKTRRLTKIDFVLALFALFTLTFLASISYASTNKVVYVPIRPIFVTNLQDSTRKFLSIEVSLMVPADKKTEDAIKNNMPLIKDTLVELFSNQSSKQLRKAGKRAELEKKALTQVVKILNEYVGNLTVKKVLFTKFTIG</sequence>
<evidence type="ECO:0000256" key="1">
    <source>
        <dbReference type="ARBA" id="ARBA00002254"/>
    </source>
</evidence>
<protein>
    <recommendedName>
        <fullName evidence="10">Flagellar protein FliL</fullName>
    </recommendedName>
</protein>
<keyword evidence="12" id="KW-1185">Reference proteome</keyword>
<keyword evidence="6 10" id="KW-0812">Transmembrane</keyword>
<organism evidence="11 12">
    <name type="scientific">Piscirickettsia salmonis</name>
    <dbReference type="NCBI Taxonomy" id="1238"/>
    <lineage>
        <taxon>Bacteria</taxon>
        <taxon>Pseudomonadati</taxon>
        <taxon>Pseudomonadota</taxon>
        <taxon>Gammaproteobacteria</taxon>
        <taxon>Thiotrichales</taxon>
        <taxon>Piscirickettsiaceae</taxon>
        <taxon>Piscirickettsia</taxon>
    </lineage>
</organism>
<keyword evidence="11" id="KW-0966">Cell projection</keyword>
<evidence type="ECO:0000256" key="5">
    <source>
        <dbReference type="ARBA" id="ARBA00022500"/>
    </source>
</evidence>
<dbReference type="AlphaFoldDB" id="A0A9Q5YHY8"/>
<evidence type="ECO:0000313" key="11">
    <source>
        <dbReference type="EMBL" id="QGO05859.1"/>
    </source>
</evidence>
<keyword evidence="10" id="KW-0997">Cell inner membrane</keyword>
<gene>
    <name evidence="11" type="ORF">Psal009_01756</name>
</gene>
<evidence type="ECO:0000256" key="9">
    <source>
        <dbReference type="ARBA" id="ARBA00023136"/>
    </source>
</evidence>
<name>A0A9Q5YHY8_PISSA</name>
<evidence type="ECO:0000256" key="2">
    <source>
        <dbReference type="ARBA" id="ARBA00004162"/>
    </source>
</evidence>
<keyword evidence="11" id="KW-0969">Cilium</keyword>
<keyword evidence="4" id="KW-1003">Cell membrane</keyword>
<dbReference type="Pfam" id="PF03748">
    <property type="entry name" value="FliL"/>
    <property type="match status" value="1"/>
</dbReference>
<dbReference type="GO" id="GO:0071978">
    <property type="term" value="P:bacterial-type flagellum-dependent swarming motility"/>
    <property type="evidence" value="ECO:0007669"/>
    <property type="project" value="TreeGrafter"/>
</dbReference>
<comment type="function">
    <text evidence="1 10">Controls the rotational direction of flagella during chemotaxis.</text>
</comment>
<keyword evidence="9 10" id="KW-0472">Membrane</keyword>
<evidence type="ECO:0000256" key="10">
    <source>
        <dbReference type="RuleBase" id="RU364125"/>
    </source>
</evidence>
<evidence type="ECO:0000313" key="12">
    <source>
        <dbReference type="Proteomes" id="UP000422232"/>
    </source>
</evidence>
<dbReference type="PANTHER" id="PTHR35091">
    <property type="entry name" value="FLAGELLAR PROTEIN FLIL"/>
    <property type="match status" value="1"/>
</dbReference>
<dbReference type="RefSeq" id="WP_016209790.1">
    <property type="nucleotide sequence ID" value="NZ_CP038891.1"/>
</dbReference>
<dbReference type="GO" id="GO:0009425">
    <property type="term" value="C:bacterial-type flagellum basal body"/>
    <property type="evidence" value="ECO:0007669"/>
    <property type="project" value="InterPro"/>
</dbReference>
<dbReference type="GO" id="GO:0006935">
    <property type="term" value="P:chemotaxis"/>
    <property type="evidence" value="ECO:0007669"/>
    <property type="project" value="UniProtKB-KW"/>
</dbReference>
<evidence type="ECO:0000256" key="8">
    <source>
        <dbReference type="ARBA" id="ARBA00022989"/>
    </source>
</evidence>
<comment type="subcellular location">
    <subcellularLocation>
        <location evidence="10">Cell inner membrane</location>
    </subcellularLocation>
    <subcellularLocation>
        <location evidence="2">Cell membrane</location>
        <topology evidence="2">Single-pass membrane protein</topology>
    </subcellularLocation>
</comment>
<proteinExistence type="inferred from homology"/>
<dbReference type="EMBL" id="CP038908">
    <property type="protein sequence ID" value="QGO05859.1"/>
    <property type="molecule type" value="Genomic_DNA"/>
</dbReference>
<keyword evidence="8 10" id="KW-1133">Transmembrane helix</keyword>
<evidence type="ECO:0000256" key="4">
    <source>
        <dbReference type="ARBA" id="ARBA00022475"/>
    </source>
</evidence>
<evidence type="ECO:0000256" key="7">
    <source>
        <dbReference type="ARBA" id="ARBA00022779"/>
    </source>
</evidence>
<dbReference type="PANTHER" id="PTHR35091:SF2">
    <property type="entry name" value="FLAGELLAR PROTEIN FLIL"/>
    <property type="match status" value="1"/>
</dbReference>